<evidence type="ECO:0000256" key="1">
    <source>
        <dbReference type="SAM" id="MobiDB-lite"/>
    </source>
</evidence>
<dbReference type="InterPro" id="IPR052931">
    <property type="entry name" value="Prophage_regulatory_activator"/>
</dbReference>
<accession>A0ABY8JGX7</accession>
<dbReference type="Proteomes" id="UP001221546">
    <property type="component" value="Chromosome"/>
</dbReference>
<dbReference type="RefSeq" id="WP_310885520.1">
    <property type="nucleotide sequence ID" value="NZ_CP121646.1"/>
</dbReference>
<dbReference type="PANTHER" id="PTHR36154:SF1">
    <property type="entry name" value="DNA-BINDING TRANSCRIPTIONAL ACTIVATOR ALPA"/>
    <property type="match status" value="1"/>
</dbReference>
<dbReference type="Gene3D" id="1.10.238.160">
    <property type="match status" value="1"/>
</dbReference>
<dbReference type="Pfam" id="PF05930">
    <property type="entry name" value="Phage_AlpA"/>
    <property type="match status" value="1"/>
</dbReference>
<reference evidence="2 3" key="1">
    <citation type="submission" date="2023-04" db="EMBL/GenBank/DDBJ databases">
        <title>Australian commercial rhizobial inoculants.</title>
        <authorList>
            <person name="Kohlmeier M.G."/>
            <person name="O'Hara G.W."/>
            <person name="Colombi E."/>
            <person name="Ramsay J.P."/>
            <person name="Terpolilli J."/>
        </authorList>
    </citation>
    <scope>NUCLEOTIDE SEQUENCE [LARGE SCALE GENOMIC DNA]</scope>
    <source>
        <strain evidence="2 3">CB627</strain>
    </source>
</reference>
<gene>
    <name evidence="2" type="ORF">QA636_04630</name>
</gene>
<sequence length="81" mass="9186">MAERFISVKQVLDRVCLSKSVVYDRIRAGTFPRTIRLGQNKAVFLESEIDAWMLAQRDASENGSKRSRNAVASRRDRKASA</sequence>
<name>A0ABY8JGX7_9BRAD</name>
<proteinExistence type="predicted"/>
<evidence type="ECO:0000313" key="3">
    <source>
        <dbReference type="Proteomes" id="UP001221546"/>
    </source>
</evidence>
<keyword evidence="3" id="KW-1185">Reference proteome</keyword>
<organism evidence="2 3">
    <name type="scientific">Bradyrhizobium brasilense</name>
    <dbReference type="NCBI Taxonomy" id="1419277"/>
    <lineage>
        <taxon>Bacteria</taxon>
        <taxon>Pseudomonadati</taxon>
        <taxon>Pseudomonadota</taxon>
        <taxon>Alphaproteobacteria</taxon>
        <taxon>Hyphomicrobiales</taxon>
        <taxon>Nitrobacteraceae</taxon>
        <taxon>Bradyrhizobium</taxon>
    </lineage>
</organism>
<dbReference type="EMBL" id="CP121646">
    <property type="protein sequence ID" value="WFU64840.1"/>
    <property type="molecule type" value="Genomic_DNA"/>
</dbReference>
<protein>
    <submittedName>
        <fullName evidence="2">AlpA family phage regulatory protein</fullName>
    </submittedName>
</protein>
<evidence type="ECO:0000313" key="2">
    <source>
        <dbReference type="EMBL" id="WFU64840.1"/>
    </source>
</evidence>
<dbReference type="PANTHER" id="PTHR36154">
    <property type="entry name" value="DNA-BINDING TRANSCRIPTIONAL ACTIVATOR ALPA"/>
    <property type="match status" value="1"/>
</dbReference>
<feature type="region of interest" description="Disordered" evidence="1">
    <location>
        <begin position="59"/>
        <end position="81"/>
    </location>
</feature>
<dbReference type="InterPro" id="IPR010260">
    <property type="entry name" value="AlpA"/>
</dbReference>